<evidence type="ECO:0000256" key="1">
    <source>
        <dbReference type="SAM" id="MobiDB-lite"/>
    </source>
</evidence>
<evidence type="ECO:0000313" key="2">
    <source>
        <dbReference type="EMBL" id="KAK3905213.1"/>
    </source>
</evidence>
<keyword evidence="3" id="KW-1185">Reference proteome</keyword>
<feature type="compositionally biased region" description="Acidic residues" evidence="1">
    <location>
        <begin position="305"/>
        <end position="318"/>
    </location>
</feature>
<feature type="compositionally biased region" description="Basic residues" evidence="1">
    <location>
        <begin position="1"/>
        <end position="23"/>
    </location>
</feature>
<feature type="compositionally biased region" description="Basic and acidic residues" evidence="1">
    <location>
        <begin position="292"/>
        <end position="304"/>
    </location>
</feature>
<feature type="compositionally biased region" description="Low complexity" evidence="1">
    <location>
        <begin position="61"/>
        <end position="70"/>
    </location>
</feature>
<dbReference type="AlphaFoldDB" id="A0AAN6MSK3"/>
<dbReference type="InterPro" id="IPR038883">
    <property type="entry name" value="AN11006-like"/>
</dbReference>
<organism evidence="2 3">
    <name type="scientific">Staphylotrichum tortipilum</name>
    <dbReference type="NCBI Taxonomy" id="2831512"/>
    <lineage>
        <taxon>Eukaryota</taxon>
        <taxon>Fungi</taxon>
        <taxon>Dikarya</taxon>
        <taxon>Ascomycota</taxon>
        <taxon>Pezizomycotina</taxon>
        <taxon>Sordariomycetes</taxon>
        <taxon>Sordariomycetidae</taxon>
        <taxon>Sordariales</taxon>
        <taxon>Chaetomiaceae</taxon>
        <taxon>Staphylotrichum</taxon>
    </lineage>
</organism>
<sequence>MATLRRPRTCARRTTQTRRKTHTTHTQTPPAPHILRLPGEIRNQIYNHLVVFPDPIPIYTKETTTTSPTTPRRRGHTASPPTASVLPLLLTSRQFHAEATAVFYSRNSFVLPKAASLAPPQFAANLLSRGFLDRIGPRCAALLRQLAVPLPLPAHRACLLGPLPGAADGGNTLHEEDEEDKEEGGDSPACCRSLIPALAQRCPALESVTFDVCWSSHWLRLLGPPTVRAVLARLDSELRAALPRLKRVELCLTAPNVVWSEDARPAESETEWVRRVLGELVEEGGWVVTVAGEKDNTREGRDPAGEEEQEEEEDDDEGQPPVHPRHSWSSMWTPPAPRHATALLWEPPETALKSEMHDQWTRADVLKASLRFALAWVRSPSKAVQQREDVLEWRAWRRTMLAQACPVGIPLYCMGSGSSGKSSRGSRREGGRMWGFLRR</sequence>
<comment type="caution">
    <text evidence="2">The sequence shown here is derived from an EMBL/GenBank/DDBJ whole genome shotgun (WGS) entry which is preliminary data.</text>
</comment>
<dbReference type="PANTHER" id="PTHR42085:SF4">
    <property type="entry name" value="F-BOX DOMAIN-CONTAINING PROTEIN"/>
    <property type="match status" value="1"/>
</dbReference>
<dbReference type="EMBL" id="MU855366">
    <property type="protein sequence ID" value="KAK3905213.1"/>
    <property type="molecule type" value="Genomic_DNA"/>
</dbReference>
<reference evidence="2" key="2">
    <citation type="submission" date="2023-05" db="EMBL/GenBank/DDBJ databases">
        <authorList>
            <consortium name="Lawrence Berkeley National Laboratory"/>
            <person name="Steindorff A."/>
            <person name="Hensen N."/>
            <person name="Bonometti L."/>
            <person name="Westerberg I."/>
            <person name="Brannstrom I.O."/>
            <person name="Guillou S."/>
            <person name="Cros-Aarteil S."/>
            <person name="Calhoun S."/>
            <person name="Haridas S."/>
            <person name="Kuo A."/>
            <person name="Mondo S."/>
            <person name="Pangilinan J."/>
            <person name="Riley R."/>
            <person name="Labutti K."/>
            <person name="Andreopoulos B."/>
            <person name="Lipzen A."/>
            <person name="Chen C."/>
            <person name="Yanf M."/>
            <person name="Daum C."/>
            <person name="Ng V."/>
            <person name="Clum A."/>
            <person name="Ohm R."/>
            <person name="Martin F."/>
            <person name="Silar P."/>
            <person name="Natvig D."/>
            <person name="Lalanne C."/>
            <person name="Gautier V."/>
            <person name="Ament-Velasquez S.L."/>
            <person name="Kruys A."/>
            <person name="Hutchinson M.I."/>
            <person name="Powell A.J."/>
            <person name="Barry K."/>
            <person name="Miller A.N."/>
            <person name="Grigoriev I.V."/>
            <person name="Debuchy R."/>
            <person name="Gladieux P."/>
            <person name="Thoren M.H."/>
            <person name="Johannesson H."/>
        </authorList>
    </citation>
    <scope>NUCLEOTIDE SEQUENCE</scope>
    <source>
        <strain evidence="2">CBS 103.79</strain>
    </source>
</reference>
<feature type="region of interest" description="Disordered" evidence="1">
    <location>
        <begin position="1"/>
        <end position="33"/>
    </location>
</feature>
<reference evidence="2" key="1">
    <citation type="journal article" date="2023" name="Mol. Phylogenet. Evol.">
        <title>Genome-scale phylogeny and comparative genomics of the fungal order Sordariales.</title>
        <authorList>
            <person name="Hensen N."/>
            <person name="Bonometti L."/>
            <person name="Westerberg I."/>
            <person name="Brannstrom I.O."/>
            <person name="Guillou S."/>
            <person name="Cros-Aarteil S."/>
            <person name="Calhoun S."/>
            <person name="Haridas S."/>
            <person name="Kuo A."/>
            <person name="Mondo S."/>
            <person name="Pangilinan J."/>
            <person name="Riley R."/>
            <person name="LaButti K."/>
            <person name="Andreopoulos B."/>
            <person name="Lipzen A."/>
            <person name="Chen C."/>
            <person name="Yan M."/>
            <person name="Daum C."/>
            <person name="Ng V."/>
            <person name="Clum A."/>
            <person name="Steindorff A."/>
            <person name="Ohm R.A."/>
            <person name="Martin F."/>
            <person name="Silar P."/>
            <person name="Natvig D.O."/>
            <person name="Lalanne C."/>
            <person name="Gautier V."/>
            <person name="Ament-Velasquez S.L."/>
            <person name="Kruys A."/>
            <person name="Hutchinson M.I."/>
            <person name="Powell A.J."/>
            <person name="Barry K."/>
            <person name="Miller A.N."/>
            <person name="Grigoriev I.V."/>
            <person name="Debuchy R."/>
            <person name="Gladieux P."/>
            <person name="Hiltunen Thoren M."/>
            <person name="Johannesson H."/>
        </authorList>
    </citation>
    <scope>NUCLEOTIDE SEQUENCE</scope>
    <source>
        <strain evidence="2">CBS 103.79</strain>
    </source>
</reference>
<dbReference type="Proteomes" id="UP001303889">
    <property type="component" value="Unassembled WGS sequence"/>
</dbReference>
<feature type="region of interest" description="Disordered" evidence="1">
    <location>
        <begin position="288"/>
        <end position="333"/>
    </location>
</feature>
<evidence type="ECO:0000313" key="3">
    <source>
        <dbReference type="Proteomes" id="UP001303889"/>
    </source>
</evidence>
<protein>
    <submittedName>
        <fullName evidence="2">Uncharacterized protein</fullName>
    </submittedName>
</protein>
<proteinExistence type="predicted"/>
<feature type="region of interest" description="Disordered" evidence="1">
    <location>
        <begin position="61"/>
        <end position="82"/>
    </location>
</feature>
<accession>A0AAN6MSK3</accession>
<feature type="region of interest" description="Disordered" evidence="1">
    <location>
        <begin position="416"/>
        <end position="439"/>
    </location>
</feature>
<gene>
    <name evidence="2" type="ORF">C8A05DRAFT_41797</name>
</gene>
<name>A0AAN6MSK3_9PEZI</name>
<dbReference type="PANTHER" id="PTHR42085">
    <property type="entry name" value="F-BOX DOMAIN-CONTAINING PROTEIN"/>
    <property type="match status" value="1"/>
</dbReference>